<feature type="transmembrane region" description="Helical" evidence="2">
    <location>
        <begin position="30"/>
        <end position="48"/>
    </location>
</feature>
<keyword evidence="2" id="KW-0812">Transmembrane</keyword>
<name>A0A7S2EIP3_9STRA</name>
<dbReference type="AlphaFoldDB" id="A0A7S2EIP3"/>
<gene>
    <name evidence="3" type="ORF">DBRI1063_LOCUS15609</name>
</gene>
<organism evidence="3">
    <name type="scientific">Ditylum brightwellii</name>
    <dbReference type="NCBI Taxonomy" id="49249"/>
    <lineage>
        <taxon>Eukaryota</taxon>
        <taxon>Sar</taxon>
        <taxon>Stramenopiles</taxon>
        <taxon>Ochrophyta</taxon>
        <taxon>Bacillariophyta</taxon>
        <taxon>Mediophyceae</taxon>
        <taxon>Lithodesmiophycidae</taxon>
        <taxon>Lithodesmiales</taxon>
        <taxon>Lithodesmiaceae</taxon>
        <taxon>Ditylum</taxon>
    </lineage>
</organism>
<evidence type="ECO:0000256" key="1">
    <source>
        <dbReference type="SAM" id="MobiDB-lite"/>
    </source>
</evidence>
<dbReference type="EMBL" id="HBGN01024384">
    <property type="protein sequence ID" value="CAD9339088.1"/>
    <property type="molecule type" value="Transcribed_RNA"/>
</dbReference>
<feature type="region of interest" description="Disordered" evidence="1">
    <location>
        <begin position="73"/>
        <end position="107"/>
    </location>
</feature>
<keyword evidence="2" id="KW-0472">Membrane</keyword>
<feature type="compositionally biased region" description="Basic and acidic residues" evidence="1">
    <location>
        <begin position="97"/>
        <end position="106"/>
    </location>
</feature>
<feature type="compositionally biased region" description="Low complexity" evidence="1">
    <location>
        <begin position="80"/>
        <end position="95"/>
    </location>
</feature>
<sequence>MTETTSEKGSEAAAAMEAIQQFLASDRNKMLVGTIILGFVIMLILQLSKPPKKIDVNSFESLIEDAADEQWAEEEEEETAAAAVPVAAAAAAPTQTKPEKKEELPKPKKVKVNEGPFKIGDRVVLKNLVSAKHLNGRHGVIADVWNKKTERYPVDLDLFDPKPKNNKNNAQNGKTTTGTVAVKSCNIQKEGDVPADLFRAPITEQGCLEEAHARAISFVFSSLRNSVATSLRNEKDPNKVAHFGWMFWTNGPPSGPPVNGTLPKGPGVYSTLSNFLAKDILLKTDIKTLNEQLNPTSPDNAYKLVQDAVMDPRAVGGWNVRCHGTFYIAGNTSEGTLLIPVNNTRAVYNVVGLRMPLGSQAFGKYPRPPKLNLTLVPWYGRIVHDPMIVTTSGTNQVELASPKVAAELKESVALAKEEGRILDRFYQLDVEGGSKEGLSIVPVPPMYPPGAGGPPGMMGPGGGPMMGPGGPMGPPGMMQRGPPPPPQDPATSEERSLIDNLMDFTPWPCGPQGQPTTPAAAWNFIRKGQTLEDNPDLEGVVVTANGQTLSPLKLSSIEPSTVDILKTLLSICVKMGQRPNIVGVDDQKCCLRLQFLLKDVQNLRVLGLNVTRKAKPTGEATQ</sequence>
<feature type="compositionally biased region" description="Gly residues" evidence="1">
    <location>
        <begin position="453"/>
        <end position="470"/>
    </location>
</feature>
<evidence type="ECO:0000313" key="3">
    <source>
        <dbReference type="EMBL" id="CAD9339088.1"/>
    </source>
</evidence>
<keyword evidence="2" id="KW-1133">Transmembrane helix</keyword>
<proteinExistence type="predicted"/>
<feature type="region of interest" description="Disordered" evidence="1">
    <location>
        <begin position="451"/>
        <end position="493"/>
    </location>
</feature>
<reference evidence="3" key="1">
    <citation type="submission" date="2021-01" db="EMBL/GenBank/DDBJ databases">
        <authorList>
            <person name="Corre E."/>
            <person name="Pelletier E."/>
            <person name="Niang G."/>
            <person name="Scheremetjew M."/>
            <person name="Finn R."/>
            <person name="Kale V."/>
            <person name="Holt S."/>
            <person name="Cochrane G."/>
            <person name="Meng A."/>
            <person name="Brown T."/>
            <person name="Cohen L."/>
        </authorList>
    </citation>
    <scope>NUCLEOTIDE SEQUENCE</scope>
    <source>
        <strain evidence="3">Pop2</strain>
    </source>
</reference>
<protein>
    <submittedName>
        <fullName evidence="3">Uncharacterized protein</fullName>
    </submittedName>
</protein>
<accession>A0A7S2EIP3</accession>
<evidence type="ECO:0000256" key="2">
    <source>
        <dbReference type="SAM" id="Phobius"/>
    </source>
</evidence>